<dbReference type="Proteomes" id="UP000178659">
    <property type="component" value="Unassembled WGS sequence"/>
</dbReference>
<evidence type="ECO:0000313" key="3">
    <source>
        <dbReference type="EMBL" id="OGY13011.1"/>
    </source>
</evidence>
<gene>
    <name evidence="3" type="ORF">A3A77_01705</name>
</gene>
<sequence>MISLFFNDSPLLSGHAVRGIGFYTRNLKSILGRQSDLKLVDDISKANMVHYPYFDLFFKSLSFQKGKKNIVTIYDTIPLIYPKNYPPGIKGKINFLRQKSTLKEADAIVTISETSKKDIVRFLDVQSEKVHVTYLTATPDFKKLPSGKWSTEIRQKYHLPEKFVLYVGDVNYNKNINNLAKACKITDVPLVLAGKQAASSDFDRNHPENQSLVHLLEEYGYDHQVLRLGFVPQEDLVKIMNLADVYCQPSLYEGFGLPILEAMTCDIPVVASKIQVFVELFEKSVLYFDPYDVNNMSNKISQALGERKTRDTLIKMGQIKSKNYSWDKTARDTVDVYKSLE</sequence>
<name>A0A1G1VCD3_9BACT</name>
<dbReference type="GO" id="GO:0016757">
    <property type="term" value="F:glycosyltransferase activity"/>
    <property type="evidence" value="ECO:0007669"/>
    <property type="project" value="InterPro"/>
</dbReference>
<reference evidence="3 4" key="1">
    <citation type="journal article" date="2016" name="Nat. Commun.">
        <title>Thousands of microbial genomes shed light on interconnected biogeochemical processes in an aquifer system.</title>
        <authorList>
            <person name="Anantharaman K."/>
            <person name="Brown C.T."/>
            <person name="Hug L.A."/>
            <person name="Sharon I."/>
            <person name="Castelle C.J."/>
            <person name="Probst A.J."/>
            <person name="Thomas B.C."/>
            <person name="Singh A."/>
            <person name="Wilkins M.J."/>
            <person name="Karaoz U."/>
            <person name="Brodie E.L."/>
            <person name="Williams K.H."/>
            <person name="Hubbard S.S."/>
            <person name="Banfield J.F."/>
        </authorList>
    </citation>
    <scope>NUCLEOTIDE SEQUENCE [LARGE SCALE GENOMIC DNA]</scope>
</reference>
<proteinExistence type="predicted"/>
<dbReference type="AlphaFoldDB" id="A0A1G1VCD3"/>
<keyword evidence="1" id="KW-0808">Transferase</keyword>
<comment type="caution">
    <text evidence="3">The sequence shown here is derived from an EMBL/GenBank/DDBJ whole genome shotgun (WGS) entry which is preliminary data.</text>
</comment>
<dbReference type="CDD" id="cd03809">
    <property type="entry name" value="GT4_MtfB-like"/>
    <property type="match status" value="1"/>
</dbReference>
<dbReference type="InterPro" id="IPR001296">
    <property type="entry name" value="Glyco_trans_1"/>
</dbReference>
<evidence type="ECO:0000313" key="4">
    <source>
        <dbReference type="Proteomes" id="UP000178659"/>
    </source>
</evidence>
<dbReference type="PANTHER" id="PTHR46401">
    <property type="entry name" value="GLYCOSYLTRANSFERASE WBBK-RELATED"/>
    <property type="match status" value="1"/>
</dbReference>
<accession>A0A1G1VCD3</accession>
<dbReference type="Pfam" id="PF00534">
    <property type="entry name" value="Glycos_transf_1"/>
    <property type="match status" value="1"/>
</dbReference>
<protein>
    <recommendedName>
        <fullName evidence="2">Glycosyl transferase family 1 domain-containing protein</fullName>
    </recommendedName>
</protein>
<dbReference type="SUPFAM" id="SSF53756">
    <property type="entry name" value="UDP-Glycosyltransferase/glycogen phosphorylase"/>
    <property type="match status" value="1"/>
</dbReference>
<dbReference type="EMBL" id="MHCC01000022">
    <property type="protein sequence ID" value="OGY13011.1"/>
    <property type="molecule type" value="Genomic_DNA"/>
</dbReference>
<dbReference type="Gene3D" id="3.40.50.2000">
    <property type="entry name" value="Glycogen Phosphorylase B"/>
    <property type="match status" value="2"/>
</dbReference>
<feature type="domain" description="Glycosyl transferase family 1" evidence="2">
    <location>
        <begin position="152"/>
        <end position="317"/>
    </location>
</feature>
<evidence type="ECO:0000256" key="1">
    <source>
        <dbReference type="ARBA" id="ARBA00022679"/>
    </source>
</evidence>
<evidence type="ECO:0000259" key="2">
    <source>
        <dbReference type="Pfam" id="PF00534"/>
    </source>
</evidence>
<organism evidence="3 4">
    <name type="scientific">Candidatus Blackburnbacteria bacterium RIFCSPLOWO2_01_FULL_40_20</name>
    <dbReference type="NCBI Taxonomy" id="1797519"/>
    <lineage>
        <taxon>Bacteria</taxon>
        <taxon>Candidatus Blackburniibacteriota</taxon>
    </lineage>
</organism>
<dbReference type="PANTHER" id="PTHR46401:SF2">
    <property type="entry name" value="GLYCOSYLTRANSFERASE WBBK-RELATED"/>
    <property type="match status" value="1"/>
</dbReference>